<evidence type="ECO:0000313" key="5">
    <source>
        <dbReference type="Proteomes" id="UP000179807"/>
    </source>
</evidence>
<evidence type="ECO:0000313" key="4">
    <source>
        <dbReference type="EMBL" id="OHT17107.1"/>
    </source>
</evidence>
<evidence type="ECO:0000256" key="1">
    <source>
        <dbReference type="ARBA" id="ARBA00010050"/>
    </source>
</evidence>
<dbReference type="InterPro" id="IPR000744">
    <property type="entry name" value="NSF_attach"/>
</dbReference>
<dbReference type="Gene3D" id="1.25.40.10">
    <property type="entry name" value="Tetratricopeptide repeat domain"/>
    <property type="match status" value="1"/>
</dbReference>
<dbReference type="GO" id="GO:0035494">
    <property type="term" value="P:SNARE complex disassembly"/>
    <property type="evidence" value="ECO:0007669"/>
    <property type="project" value="TreeGrafter"/>
</dbReference>
<dbReference type="RefSeq" id="XP_068370243.1">
    <property type="nucleotide sequence ID" value="XM_068496741.1"/>
</dbReference>
<gene>
    <name evidence="4" type="ORF">TRFO_12619</name>
</gene>
<dbReference type="GeneID" id="94831445"/>
<dbReference type="VEuPathDB" id="TrichDB:TRFO_12619"/>
<keyword evidence="3" id="KW-0653">Protein transport</keyword>
<dbReference type="EMBL" id="MLAK01000035">
    <property type="protein sequence ID" value="OHT17107.1"/>
    <property type="molecule type" value="Genomic_DNA"/>
</dbReference>
<comment type="caution">
    <text evidence="4">The sequence shown here is derived from an EMBL/GenBank/DDBJ whole genome shotgun (WGS) entry which is preliminary data.</text>
</comment>
<keyword evidence="2" id="KW-0813">Transport</keyword>
<dbReference type="GO" id="GO:0005483">
    <property type="term" value="F:soluble NSF attachment protein activity"/>
    <property type="evidence" value="ECO:0007669"/>
    <property type="project" value="TreeGrafter"/>
</dbReference>
<accession>A0A1J4L0Z8</accession>
<dbReference type="OrthoDB" id="9984275at2759"/>
<name>A0A1J4L0Z8_9EUKA</name>
<proteinExistence type="inferred from homology"/>
<dbReference type="InterPro" id="IPR011990">
    <property type="entry name" value="TPR-like_helical_dom_sf"/>
</dbReference>
<dbReference type="Pfam" id="PF14938">
    <property type="entry name" value="SNAP"/>
    <property type="match status" value="1"/>
</dbReference>
<organism evidence="4 5">
    <name type="scientific">Tritrichomonas foetus</name>
    <dbReference type="NCBI Taxonomy" id="1144522"/>
    <lineage>
        <taxon>Eukaryota</taxon>
        <taxon>Metamonada</taxon>
        <taxon>Parabasalia</taxon>
        <taxon>Tritrichomonadida</taxon>
        <taxon>Tritrichomonadidae</taxon>
        <taxon>Tritrichomonas</taxon>
    </lineage>
</organism>
<dbReference type="GO" id="GO:0019905">
    <property type="term" value="F:syntaxin binding"/>
    <property type="evidence" value="ECO:0007669"/>
    <property type="project" value="TreeGrafter"/>
</dbReference>
<evidence type="ECO:0000256" key="2">
    <source>
        <dbReference type="ARBA" id="ARBA00022448"/>
    </source>
</evidence>
<protein>
    <submittedName>
        <fullName evidence="4">Alpha-soluble NSF attachment protein-like protein</fullName>
    </submittedName>
</protein>
<dbReference type="SUPFAM" id="SSF48452">
    <property type="entry name" value="TPR-like"/>
    <property type="match status" value="1"/>
</dbReference>
<dbReference type="GO" id="GO:0006886">
    <property type="term" value="P:intracellular protein transport"/>
    <property type="evidence" value="ECO:0007669"/>
    <property type="project" value="InterPro"/>
</dbReference>
<dbReference type="Proteomes" id="UP000179807">
    <property type="component" value="Unassembled WGS sequence"/>
</dbReference>
<comment type="similarity">
    <text evidence="1">Belongs to the SNAP family.</text>
</comment>
<dbReference type="GO" id="GO:0005774">
    <property type="term" value="C:vacuolar membrane"/>
    <property type="evidence" value="ECO:0007669"/>
    <property type="project" value="TreeGrafter"/>
</dbReference>
<evidence type="ECO:0000256" key="3">
    <source>
        <dbReference type="ARBA" id="ARBA00022927"/>
    </source>
</evidence>
<sequence length="282" mass="32214">MTLSPGDYYAEAEKRMRDISTDNIDKKYCDAAELFNKAGNSFSKVRNFTRAGDSFRRAVDCMLHIGKFEKVAVYAADAGRNYIKTADGEEKSFEAFNIALKAYNDMNKNVLADKLANEAAKIYEQSKKYDKAIFYHQQFAKSNKEQSKTQEYLRERKTICNILTSIKRWNEASCEYNELFIELSNDDLEKNALEYGVRSVLCLLAKPDISASRSLMDKYNSLNKSWEKSKESNFLNELIMLIVAKHYSCISTKGNDFGEEHGYDASFGKIISAISDAYLDNK</sequence>
<dbReference type="PANTHER" id="PTHR13768">
    <property type="entry name" value="SOLUBLE NSF ATTACHMENT PROTEIN SNAP"/>
    <property type="match status" value="1"/>
</dbReference>
<dbReference type="PANTHER" id="PTHR13768:SF8">
    <property type="entry name" value="ALPHA-SOLUBLE NSF ATTACHMENT PROTEIN"/>
    <property type="match status" value="1"/>
</dbReference>
<reference evidence="4" key="1">
    <citation type="submission" date="2016-10" db="EMBL/GenBank/DDBJ databases">
        <authorList>
            <person name="Benchimol M."/>
            <person name="Almeida L.G."/>
            <person name="Vasconcelos A.T."/>
            <person name="Perreira-Neves A."/>
            <person name="Rosa I.A."/>
            <person name="Tasca T."/>
            <person name="Bogo M.R."/>
            <person name="de Souza W."/>
        </authorList>
    </citation>
    <scope>NUCLEOTIDE SEQUENCE [LARGE SCALE GENOMIC DNA]</scope>
    <source>
        <strain evidence="4">K</strain>
    </source>
</reference>
<dbReference type="AlphaFoldDB" id="A0A1J4L0Z8"/>
<dbReference type="GO" id="GO:0031201">
    <property type="term" value="C:SNARE complex"/>
    <property type="evidence" value="ECO:0007669"/>
    <property type="project" value="TreeGrafter"/>
</dbReference>
<keyword evidence="5" id="KW-1185">Reference proteome</keyword>